<accession>A0A9Q8PLJ1</accession>
<evidence type="ECO:0000313" key="2">
    <source>
        <dbReference type="Proteomes" id="UP000756132"/>
    </source>
</evidence>
<dbReference type="Proteomes" id="UP000756132">
    <property type="component" value="Chromosome 12"/>
</dbReference>
<dbReference type="EMBL" id="CP090174">
    <property type="protein sequence ID" value="UJO24750.1"/>
    <property type="molecule type" value="Genomic_DNA"/>
</dbReference>
<name>A0A9Q8PLJ1_PASFU</name>
<dbReference type="RefSeq" id="XP_047769116.1">
    <property type="nucleotide sequence ID" value="XM_047912799.1"/>
</dbReference>
<dbReference type="AlphaFoldDB" id="A0A9Q8PLJ1"/>
<keyword evidence="2" id="KW-1185">Reference proteome</keyword>
<proteinExistence type="predicted"/>
<reference evidence="1" key="1">
    <citation type="submission" date="2021-12" db="EMBL/GenBank/DDBJ databases">
        <authorList>
            <person name="Zaccaron A."/>
            <person name="Stergiopoulos I."/>
        </authorList>
    </citation>
    <scope>NUCLEOTIDE SEQUENCE</scope>
    <source>
        <strain evidence="1">Race5_Kim</strain>
    </source>
</reference>
<evidence type="ECO:0000313" key="1">
    <source>
        <dbReference type="EMBL" id="UJO24750.1"/>
    </source>
</evidence>
<dbReference type="GeneID" id="71993529"/>
<gene>
    <name evidence="1" type="ORF">CLAFUR5_13651</name>
</gene>
<protein>
    <submittedName>
        <fullName evidence="1">Uncharacterized protein</fullName>
    </submittedName>
</protein>
<sequence length="178" mass="20767">MPEAATASMTIPKHIFDLPPELRLHFYEQAMADFDIDDVAVKGDATFSLEHGQYHLPLLNACQTFCKEALRPWLTHLRTLRNEAEAKYEAACGRTTWYERHFNLPSDSKLRAEIRAEENVIYERLFKLEDIHLADYHTASCYCTDVLQRSEEEYDEQGCLELLNWLVEHPWSPAAEYD</sequence>
<organism evidence="1 2">
    <name type="scientific">Passalora fulva</name>
    <name type="common">Tomato leaf mold</name>
    <name type="synonym">Cladosporium fulvum</name>
    <dbReference type="NCBI Taxonomy" id="5499"/>
    <lineage>
        <taxon>Eukaryota</taxon>
        <taxon>Fungi</taxon>
        <taxon>Dikarya</taxon>
        <taxon>Ascomycota</taxon>
        <taxon>Pezizomycotina</taxon>
        <taxon>Dothideomycetes</taxon>
        <taxon>Dothideomycetidae</taxon>
        <taxon>Mycosphaerellales</taxon>
        <taxon>Mycosphaerellaceae</taxon>
        <taxon>Fulvia</taxon>
    </lineage>
</organism>
<dbReference type="KEGG" id="ffu:CLAFUR5_13651"/>
<reference evidence="1" key="2">
    <citation type="journal article" date="2022" name="Microb. Genom.">
        <title>A chromosome-scale genome assembly of the tomato pathogen Cladosporium fulvum reveals a compartmentalized genome architecture and the presence of a dispensable chromosome.</title>
        <authorList>
            <person name="Zaccaron A.Z."/>
            <person name="Chen L.H."/>
            <person name="Samaras A."/>
            <person name="Stergiopoulos I."/>
        </authorList>
    </citation>
    <scope>NUCLEOTIDE SEQUENCE</scope>
    <source>
        <strain evidence="1">Race5_Kim</strain>
    </source>
</reference>